<evidence type="ECO:0000256" key="6">
    <source>
        <dbReference type="ARBA" id="ARBA00022692"/>
    </source>
</evidence>
<evidence type="ECO:0000256" key="1">
    <source>
        <dbReference type="ARBA" id="ARBA00000085"/>
    </source>
</evidence>
<dbReference type="InterPro" id="IPR003594">
    <property type="entry name" value="HATPase_dom"/>
</dbReference>
<dbReference type="Gene3D" id="1.10.287.130">
    <property type="match status" value="1"/>
</dbReference>
<evidence type="ECO:0000313" key="13">
    <source>
        <dbReference type="EMBL" id="MFC5582702.1"/>
    </source>
</evidence>
<dbReference type="EMBL" id="JBHSNG010000022">
    <property type="protein sequence ID" value="MFC5582702.1"/>
    <property type="molecule type" value="Genomic_DNA"/>
</dbReference>
<feature type="transmembrane region" description="Helical" evidence="10">
    <location>
        <begin position="21"/>
        <end position="42"/>
    </location>
</feature>
<keyword evidence="7 13" id="KW-0418">Kinase</keyword>
<dbReference type="SMART" id="SM00388">
    <property type="entry name" value="HisKA"/>
    <property type="match status" value="1"/>
</dbReference>
<feature type="transmembrane region" description="Helical" evidence="10">
    <location>
        <begin position="166"/>
        <end position="186"/>
    </location>
</feature>
<dbReference type="Proteomes" id="UP001596111">
    <property type="component" value="Unassembled WGS sequence"/>
</dbReference>
<dbReference type="PROSITE" id="PS50885">
    <property type="entry name" value="HAMP"/>
    <property type="match status" value="1"/>
</dbReference>
<evidence type="ECO:0000259" key="12">
    <source>
        <dbReference type="PROSITE" id="PS50885"/>
    </source>
</evidence>
<keyword evidence="8 10" id="KW-1133">Transmembrane helix</keyword>
<evidence type="ECO:0000256" key="10">
    <source>
        <dbReference type="SAM" id="Phobius"/>
    </source>
</evidence>
<sequence length="472" mass="51388">MQRTEPVRSPVLRTAAFRMALWQAALFALLGAALLGIVWLRINDYAQDELRGKVATEMASLRQADADGTLVVQLRQRLAALPAGPDYYLLTDAQRRVIVGNLRYRPDAVGWHVLPLRGAIGKDNNDADQVSLYVAHFPDGRWLSVGRDNRLVVELGEVLGNSFIDVGALAIVLMLLGGGLASWRYLYRIDALGARAERVLEGAQELPLVGSGRGDELDRLAARLNRLLERTQVLMEGMRQVSNDIAHDLRTPLARTRQRLEASLADGMDAAGLRRTIGEAVGDIDDLLATFRALLRIASVEARQRHSGFELIDLSALFESIAEIYRPVAEDSGHPFEARIAAGQRLHGDRALLTQMLVNLVENALHHTPAPSRLRLELQVRADATIGRVIDGGPGIAPESRAQVLKRFARLDSSRNLPGAGLGLALVAAISDLHGIGLVLRDAMPGLMVELQFPRARMGQGRPDPIDAGLAG</sequence>
<keyword evidence="9" id="KW-0902">Two-component regulatory system</keyword>
<evidence type="ECO:0000256" key="2">
    <source>
        <dbReference type="ARBA" id="ARBA00004370"/>
    </source>
</evidence>
<dbReference type="InterPro" id="IPR036097">
    <property type="entry name" value="HisK_dim/P_sf"/>
</dbReference>
<dbReference type="InterPro" id="IPR050428">
    <property type="entry name" value="TCS_sensor_his_kinase"/>
</dbReference>
<feature type="domain" description="Histidine kinase" evidence="11">
    <location>
        <begin position="244"/>
        <end position="457"/>
    </location>
</feature>
<evidence type="ECO:0000313" key="14">
    <source>
        <dbReference type="Proteomes" id="UP001596111"/>
    </source>
</evidence>
<keyword evidence="4" id="KW-0597">Phosphoprotein</keyword>
<keyword evidence="14" id="KW-1185">Reference proteome</keyword>
<keyword evidence="5" id="KW-0808">Transferase</keyword>
<dbReference type="PROSITE" id="PS50109">
    <property type="entry name" value="HIS_KIN"/>
    <property type="match status" value="1"/>
</dbReference>
<proteinExistence type="predicted"/>
<evidence type="ECO:0000259" key="11">
    <source>
        <dbReference type="PROSITE" id="PS50109"/>
    </source>
</evidence>
<dbReference type="Gene3D" id="3.30.565.10">
    <property type="entry name" value="Histidine kinase-like ATPase, C-terminal domain"/>
    <property type="match status" value="1"/>
</dbReference>
<gene>
    <name evidence="13" type="ORF">ACFPPB_16400</name>
</gene>
<dbReference type="PANTHER" id="PTHR45436">
    <property type="entry name" value="SENSOR HISTIDINE KINASE YKOH"/>
    <property type="match status" value="1"/>
</dbReference>
<organism evidence="13 14">
    <name type="scientific">Rhodanobacter terrae</name>
    <dbReference type="NCBI Taxonomy" id="418647"/>
    <lineage>
        <taxon>Bacteria</taxon>
        <taxon>Pseudomonadati</taxon>
        <taxon>Pseudomonadota</taxon>
        <taxon>Gammaproteobacteria</taxon>
        <taxon>Lysobacterales</taxon>
        <taxon>Rhodanobacteraceae</taxon>
        <taxon>Rhodanobacter</taxon>
    </lineage>
</organism>
<feature type="domain" description="HAMP" evidence="12">
    <location>
        <begin position="183"/>
        <end position="236"/>
    </location>
</feature>
<keyword evidence="6 10" id="KW-0812">Transmembrane</keyword>
<evidence type="ECO:0000256" key="7">
    <source>
        <dbReference type="ARBA" id="ARBA00022777"/>
    </source>
</evidence>
<evidence type="ECO:0000256" key="3">
    <source>
        <dbReference type="ARBA" id="ARBA00012438"/>
    </source>
</evidence>
<dbReference type="SUPFAM" id="SSF55874">
    <property type="entry name" value="ATPase domain of HSP90 chaperone/DNA topoisomerase II/histidine kinase"/>
    <property type="match status" value="1"/>
</dbReference>
<dbReference type="CDD" id="cd00082">
    <property type="entry name" value="HisKA"/>
    <property type="match status" value="1"/>
</dbReference>
<dbReference type="PANTHER" id="PTHR45436:SF8">
    <property type="entry name" value="HISTIDINE KINASE"/>
    <property type="match status" value="1"/>
</dbReference>
<keyword evidence="10" id="KW-0472">Membrane</keyword>
<dbReference type="InterPro" id="IPR003661">
    <property type="entry name" value="HisK_dim/P_dom"/>
</dbReference>
<dbReference type="SUPFAM" id="SSF47384">
    <property type="entry name" value="Homodimeric domain of signal transducing histidine kinase"/>
    <property type="match status" value="1"/>
</dbReference>
<evidence type="ECO:0000256" key="4">
    <source>
        <dbReference type="ARBA" id="ARBA00022553"/>
    </source>
</evidence>
<dbReference type="InterPro" id="IPR003660">
    <property type="entry name" value="HAMP_dom"/>
</dbReference>
<dbReference type="SMART" id="SM00387">
    <property type="entry name" value="HATPase_c"/>
    <property type="match status" value="1"/>
</dbReference>
<dbReference type="InterPro" id="IPR036890">
    <property type="entry name" value="HATPase_C_sf"/>
</dbReference>
<name>A0ABW0T047_9GAMM</name>
<comment type="catalytic activity">
    <reaction evidence="1">
        <text>ATP + protein L-histidine = ADP + protein N-phospho-L-histidine.</text>
        <dbReference type="EC" id="2.7.13.3"/>
    </reaction>
</comment>
<dbReference type="InterPro" id="IPR005467">
    <property type="entry name" value="His_kinase_dom"/>
</dbReference>
<protein>
    <recommendedName>
        <fullName evidence="3">histidine kinase</fullName>
        <ecNumber evidence="3">2.7.13.3</ecNumber>
    </recommendedName>
</protein>
<comment type="subcellular location">
    <subcellularLocation>
        <location evidence="2">Membrane</location>
    </subcellularLocation>
</comment>
<evidence type="ECO:0000256" key="5">
    <source>
        <dbReference type="ARBA" id="ARBA00022679"/>
    </source>
</evidence>
<evidence type="ECO:0000256" key="8">
    <source>
        <dbReference type="ARBA" id="ARBA00022989"/>
    </source>
</evidence>
<reference evidence="14" key="1">
    <citation type="journal article" date="2019" name="Int. J. Syst. Evol. Microbiol.">
        <title>The Global Catalogue of Microorganisms (GCM) 10K type strain sequencing project: providing services to taxonomists for standard genome sequencing and annotation.</title>
        <authorList>
            <consortium name="The Broad Institute Genomics Platform"/>
            <consortium name="The Broad Institute Genome Sequencing Center for Infectious Disease"/>
            <person name="Wu L."/>
            <person name="Ma J."/>
        </authorList>
    </citation>
    <scope>NUCLEOTIDE SEQUENCE [LARGE SCALE GENOMIC DNA]</scope>
    <source>
        <strain evidence="14">CGMCC 1.13587</strain>
    </source>
</reference>
<evidence type="ECO:0000256" key="9">
    <source>
        <dbReference type="ARBA" id="ARBA00023012"/>
    </source>
</evidence>
<dbReference type="RefSeq" id="WP_377329036.1">
    <property type="nucleotide sequence ID" value="NZ_JBHSNG010000022.1"/>
</dbReference>
<accession>A0ABW0T047</accession>
<feature type="transmembrane region" description="Helical" evidence="10">
    <location>
        <begin position="417"/>
        <end position="440"/>
    </location>
</feature>
<comment type="caution">
    <text evidence="13">The sequence shown here is derived from an EMBL/GenBank/DDBJ whole genome shotgun (WGS) entry which is preliminary data.</text>
</comment>
<dbReference type="EC" id="2.7.13.3" evidence="3"/>
<dbReference type="GO" id="GO:0016301">
    <property type="term" value="F:kinase activity"/>
    <property type="evidence" value="ECO:0007669"/>
    <property type="project" value="UniProtKB-KW"/>
</dbReference>
<dbReference type="Pfam" id="PF02518">
    <property type="entry name" value="HATPase_c"/>
    <property type="match status" value="1"/>
</dbReference>